<keyword evidence="7" id="KW-1185">Reference proteome</keyword>
<evidence type="ECO:0000256" key="4">
    <source>
        <dbReference type="RuleBase" id="RU362057"/>
    </source>
</evidence>
<dbReference type="InterPro" id="IPR035595">
    <property type="entry name" value="UDP_glycos_trans_CS"/>
</dbReference>
<dbReference type="PROSITE" id="PS00375">
    <property type="entry name" value="UDPGT"/>
    <property type="match status" value="1"/>
</dbReference>
<dbReference type="InterPro" id="IPR002213">
    <property type="entry name" value="UDP_glucos_trans"/>
</dbReference>
<keyword evidence="3" id="KW-0328">Glycosyltransferase</keyword>
<dbReference type="CDD" id="cd03784">
    <property type="entry name" value="GT1_Gtf-like"/>
    <property type="match status" value="1"/>
</dbReference>
<comment type="caution">
    <text evidence="6">The sequence shown here is derived from an EMBL/GenBank/DDBJ whole genome shotgun (WGS) entry which is preliminary data.</text>
</comment>
<dbReference type="EC" id="2.4.1.-" evidence="4"/>
<dbReference type="PANTHER" id="PTHR48044:SF22">
    <property type="entry name" value="GLYCOSYLTRANSFERASE"/>
    <property type="match status" value="1"/>
</dbReference>
<dbReference type="AlphaFoldDB" id="A0AAV5HM19"/>
<dbReference type="Proteomes" id="UP001054252">
    <property type="component" value="Unassembled WGS sequence"/>
</dbReference>
<dbReference type="Pfam" id="PF00201">
    <property type="entry name" value="UDPGT"/>
    <property type="match status" value="1"/>
</dbReference>
<evidence type="ECO:0000313" key="7">
    <source>
        <dbReference type="Proteomes" id="UP001054252"/>
    </source>
</evidence>
<feature type="domain" description="Glycosyltransferase N-terminal" evidence="5">
    <location>
        <begin position="10"/>
        <end position="239"/>
    </location>
</feature>
<evidence type="ECO:0000313" key="6">
    <source>
        <dbReference type="EMBL" id="GKU89842.1"/>
    </source>
</evidence>
<dbReference type="FunFam" id="3.40.50.2000:FF:000060">
    <property type="entry name" value="Glycosyltransferase"/>
    <property type="match status" value="1"/>
</dbReference>
<comment type="similarity">
    <text evidence="1 3">Belongs to the UDP-glycosyltransferase family.</text>
</comment>
<dbReference type="Gene3D" id="3.40.50.2000">
    <property type="entry name" value="Glycogen Phosphorylase B"/>
    <property type="match status" value="2"/>
</dbReference>
<sequence>MASGNEQSAPVMVVAVPMPAQSHLNQLLDLSTIISSFYNLPVHYISSSSHVRQVKLRYLNPLLLTKIQFHELPFPPFPSPAPTRGGSADQLFHLEPLLNVTLELRQPFLTLLQTLRSQAKKIVIIHDALLAFAVQDAASFPNVQLFAFDSTCSFTAFTIMREQAGSTFPIPEEIEIPDDLPSLEGCYTDVVMKYMPLQLEALKFRSGDIRNTCRVIESDYVDLLGQIQGNKMQWAVGPFYGYLRSTGDQNSSEIGKNKCVEWLDKQPPRSVIYISFGTTCSMTDEQIKELAMGMEESKIRFIWVLKDADRANVFADENGSRPELPKGFEERTEGVGMVVRGWAPQAEILRHASTGGFMSHCGWSSVLESISEGVPIAAWPMHTDQPRNAAFLSRVLKIGMVVRDWSRINELVTASTVKEAVRTIMSSEEGELMRKRAEELGGALRRATAEGGVSRMELEAFIDHIIN</sequence>
<dbReference type="EMBL" id="BPVZ01000003">
    <property type="protein sequence ID" value="GKU89842.1"/>
    <property type="molecule type" value="Genomic_DNA"/>
</dbReference>
<dbReference type="Pfam" id="PF26168">
    <property type="entry name" value="Glyco_transf_N"/>
    <property type="match status" value="1"/>
</dbReference>
<organism evidence="6 7">
    <name type="scientific">Rubroshorea leprosula</name>
    <dbReference type="NCBI Taxonomy" id="152421"/>
    <lineage>
        <taxon>Eukaryota</taxon>
        <taxon>Viridiplantae</taxon>
        <taxon>Streptophyta</taxon>
        <taxon>Embryophyta</taxon>
        <taxon>Tracheophyta</taxon>
        <taxon>Spermatophyta</taxon>
        <taxon>Magnoliopsida</taxon>
        <taxon>eudicotyledons</taxon>
        <taxon>Gunneridae</taxon>
        <taxon>Pentapetalae</taxon>
        <taxon>rosids</taxon>
        <taxon>malvids</taxon>
        <taxon>Malvales</taxon>
        <taxon>Dipterocarpaceae</taxon>
        <taxon>Rubroshorea</taxon>
    </lineage>
</organism>
<evidence type="ECO:0000256" key="3">
    <source>
        <dbReference type="RuleBase" id="RU003718"/>
    </source>
</evidence>
<evidence type="ECO:0000256" key="1">
    <source>
        <dbReference type="ARBA" id="ARBA00009995"/>
    </source>
</evidence>
<accession>A0AAV5HM19</accession>
<dbReference type="GO" id="GO:1901137">
    <property type="term" value="P:carbohydrate derivative biosynthetic process"/>
    <property type="evidence" value="ECO:0007669"/>
    <property type="project" value="UniProtKB-ARBA"/>
</dbReference>
<evidence type="ECO:0000259" key="5">
    <source>
        <dbReference type="Pfam" id="PF26168"/>
    </source>
</evidence>
<name>A0AAV5HM19_9ROSI</name>
<keyword evidence="2 3" id="KW-0808">Transferase</keyword>
<proteinExistence type="inferred from homology"/>
<evidence type="ECO:0000256" key="2">
    <source>
        <dbReference type="ARBA" id="ARBA00022679"/>
    </source>
</evidence>
<reference evidence="6 7" key="1">
    <citation type="journal article" date="2021" name="Commun. Biol.">
        <title>The genome of Shorea leprosula (Dipterocarpaceae) highlights the ecological relevance of drought in aseasonal tropical rainforests.</title>
        <authorList>
            <person name="Ng K.K.S."/>
            <person name="Kobayashi M.J."/>
            <person name="Fawcett J.A."/>
            <person name="Hatakeyama M."/>
            <person name="Paape T."/>
            <person name="Ng C.H."/>
            <person name="Ang C.C."/>
            <person name="Tnah L.H."/>
            <person name="Lee C.T."/>
            <person name="Nishiyama T."/>
            <person name="Sese J."/>
            <person name="O'Brien M.J."/>
            <person name="Copetti D."/>
            <person name="Mohd Noor M.I."/>
            <person name="Ong R.C."/>
            <person name="Putra M."/>
            <person name="Sireger I.Z."/>
            <person name="Indrioko S."/>
            <person name="Kosugi Y."/>
            <person name="Izuno A."/>
            <person name="Isagi Y."/>
            <person name="Lee S.L."/>
            <person name="Shimizu K.K."/>
        </authorList>
    </citation>
    <scope>NUCLEOTIDE SEQUENCE [LARGE SCALE GENOMIC DNA]</scope>
    <source>
        <strain evidence="6">214</strain>
    </source>
</reference>
<protein>
    <recommendedName>
        <fullName evidence="4">Glycosyltransferase</fullName>
        <ecNumber evidence="4">2.4.1.-</ecNumber>
    </recommendedName>
</protein>
<gene>
    <name evidence="6" type="ORF">SLEP1_g3927</name>
</gene>
<dbReference type="InterPro" id="IPR058980">
    <property type="entry name" value="Glyco_transf_N"/>
</dbReference>
<dbReference type="PANTHER" id="PTHR48044">
    <property type="entry name" value="GLYCOSYLTRANSFERASE"/>
    <property type="match status" value="1"/>
</dbReference>
<dbReference type="GO" id="GO:0008194">
    <property type="term" value="F:UDP-glycosyltransferase activity"/>
    <property type="evidence" value="ECO:0007669"/>
    <property type="project" value="InterPro"/>
</dbReference>
<dbReference type="SUPFAM" id="SSF53756">
    <property type="entry name" value="UDP-Glycosyltransferase/glycogen phosphorylase"/>
    <property type="match status" value="1"/>
</dbReference>